<accession>A0ABR4ZW70</accession>
<proteinExistence type="predicted"/>
<protein>
    <submittedName>
        <fullName evidence="2">Uncharacterized protein</fullName>
    </submittedName>
</protein>
<gene>
    <name evidence="2" type="ORF">A946_07610</name>
</gene>
<organism evidence="2 3">
    <name type="scientific">Methylacidiphilum kamchatkense Kam1</name>
    <dbReference type="NCBI Taxonomy" id="1202785"/>
    <lineage>
        <taxon>Bacteria</taxon>
        <taxon>Pseudomonadati</taxon>
        <taxon>Verrucomicrobiota</taxon>
        <taxon>Methylacidiphilae</taxon>
        <taxon>Methylacidiphilales</taxon>
        <taxon>Methylacidiphilaceae</taxon>
        <taxon>Methylacidiphilum (ex Ratnadevi et al. 2023)</taxon>
    </lineage>
</organism>
<name>A0ABR4ZW70_9BACT</name>
<reference evidence="2 3" key="1">
    <citation type="submission" date="2014-08" db="EMBL/GenBank/DDBJ databases">
        <title>Methylacidiphilum kamchatkense strain Kam1 draft genome sequence.</title>
        <authorList>
            <person name="Birkeland N.-K."/>
            <person name="Erikstad H.A."/>
        </authorList>
    </citation>
    <scope>NUCLEOTIDE SEQUENCE [LARGE SCALE GENOMIC DNA]</scope>
    <source>
        <strain evidence="2 3">Kam1</strain>
    </source>
</reference>
<evidence type="ECO:0000313" key="2">
    <source>
        <dbReference type="EMBL" id="KIE58346.1"/>
    </source>
</evidence>
<dbReference type="Proteomes" id="UP000031594">
    <property type="component" value="Unassembled WGS sequence"/>
</dbReference>
<dbReference type="EMBL" id="JQNX01000005">
    <property type="protein sequence ID" value="KIE58346.1"/>
    <property type="molecule type" value="Genomic_DNA"/>
</dbReference>
<keyword evidence="3" id="KW-1185">Reference proteome</keyword>
<evidence type="ECO:0000256" key="1">
    <source>
        <dbReference type="SAM" id="MobiDB-lite"/>
    </source>
</evidence>
<evidence type="ECO:0000313" key="3">
    <source>
        <dbReference type="Proteomes" id="UP000031594"/>
    </source>
</evidence>
<feature type="region of interest" description="Disordered" evidence="1">
    <location>
        <begin position="55"/>
        <end position="75"/>
    </location>
</feature>
<sequence length="75" mass="8669">MKRCEYLISLSGNRGVDGKLDRKPEKDTLQTHRGGKSLPYFFLGFVARIRKKESSLSKDRSDEAELNDLMIPRRL</sequence>
<comment type="caution">
    <text evidence="2">The sequence shown here is derived from an EMBL/GenBank/DDBJ whole genome shotgun (WGS) entry which is preliminary data.</text>
</comment>